<evidence type="ECO:0000256" key="7">
    <source>
        <dbReference type="SAM" id="Phobius"/>
    </source>
</evidence>
<feature type="transmembrane region" description="Helical" evidence="7">
    <location>
        <begin position="133"/>
        <end position="157"/>
    </location>
</feature>
<evidence type="ECO:0000259" key="8">
    <source>
        <dbReference type="PROSITE" id="PS50850"/>
    </source>
</evidence>
<sequence>MTKKQIFKVIGILSMNLLLMLSTAVTSAIAAIARSFPNEPISKVQLLGSISNLGGIIATALFAYLTFKMTRKNLGLMAILFVAIGGLIPAIYSNSLNLILACMVLVGFGTGTITNVVPVLLQENFEGEARATAMGWGSGVTNVGMMIFTALGGVLGGSNWRNLFWIYGLGLVVFALALFLIPQDQKLTNSNKNSRNGQKVGFWSLLKHLKGSVYVLYLINFMLSLAMMTFLSNQSIVLAAQNKGTAYVAMVTSLGNIGGIITAAFLTYIRKFTKNDTIAYGFIAFALSFICIMFSSNVVLHIIGNAFSGMGIVLVGATAPYEMSILTDQKQFPLAVSINTLLGSVAGMIVPMLLAAVKIAPGRDSFIAGIVISIATAIVLFITRFGSRVEKQQNKVKGEN</sequence>
<feature type="transmembrane region" description="Helical" evidence="7">
    <location>
        <begin position="333"/>
        <end position="354"/>
    </location>
</feature>
<dbReference type="InterPro" id="IPR036259">
    <property type="entry name" value="MFS_trans_sf"/>
</dbReference>
<feature type="transmembrane region" description="Helical" evidence="7">
    <location>
        <begin position="74"/>
        <end position="92"/>
    </location>
</feature>
<dbReference type="InterPro" id="IPR020846">
    <property type="entry name" value="MFS_dom"/>
</dbReference>
<evidence type="ECO:0000256" key="4">
    <source>
        <dbReference type="ARBA" id="ARBA00022692"/>
    </source>
</evidence>
<dbReference type="InterPro" id="IPR050189">
    <property type="entry name" value="MFS_Efflux_Transporters"/>
</dbReference>
<evidence type="ECO:0000256" key="6">
    <source>
        <dbReference type="ARBA" id="ARBA00023136"/>
    </source>
</evidence>
<reference evidence="9 10" key="1">
    <citation type="submission" date="2015-01" db="EMBL/GenBank/DDBJ databases">
        <title>Comparative genomics of the lactic acid bacteria isolated from the honey bee gut.</title>
        <authorList>
            <person name="Ellegaard K.M."/>
            <person name="Tamarit D."/>
            <person name="Javelind E."/>
            <person name="Olofsson T."/>
            <person name="Andersson S.G."/>
            <person name="Vasquez A."/>
        </authorList>
    </citation>
    <scope>NUCLEOTIDE SEQUENCE [LARGE SCALE GENOMIC DNA]</scope>
    <source>
        <strain evidence="9 10">Hma8</strain>
    </source>
</reference>
<dbReference type="PROSITE" id="PS00217">
    <property type="entry name" value="SUGAR_TRANSPORT_2"/>
    <property type="match status" value="1"/>
</dbReference>
<feature type="transmembrane region" description="Helical" evidence="7">
    <location>
        <begin position="163"/>
        <end position="181"/>
    </location>
</feature>
<name>A0A0F4LDK8_9LACO</name>
<evidence type="ECO:0000313" key="9">
    <source>
        <dbReference type="EMBL" id="KJY56408.1"/>
    </source>
</evidence>
<keyword evidence="3" id="KW-1003">Cell membrane</keyword>
<organism evidence="9 10">
    <name type="scientific">Lactobacillus melliventris</name>
    <dbReference type="NCBI Taxonomy" id="1218507"/>
    <lineage>
        <taxon>Bacteria</taxon>
        <taxon>Bacillati</taxon>
        <taxon>Bacillota</taxon>
        <taxon>Bacilli</taxon>
        <taxon>Lactobacillales</taxon>
        <taxon>Lactobacillaceae</taxon>
        <taxon>Lactobacillus</taxon>
    </lineage>
</organism>
<dbReference type="OrthoDB" id="9787026at2"/>
<evidence type="ECO:0000256" key="3">
    <source>
        <dbReference type="ARBA" id="ARBA00022475"/>
    </source>
</evidence>
<feature type="domain" description="Major facilitator superfamily (MFS) profile" evidence="8">
    <location>
        <begin position="1"/>
        <end position="388"/>
    </location>
</feature>
<feature type="transmembrane region" description="Helical" evidence="7">
    <location>
        <begin position="366"/>
        <end position="385"/>
    </location>
</feature>
<gene>
    <name evidence="9" type="ORF">JF74_07400</name>
</gene>
<accession>A0A0F4LDK8</accession>
<evidence type="ECO:0000256" key="2">
    <source>
        <dbReference type="ARBA" id="ARBA00022448"/>
    </source>
</evidence>
<dbReference type="GO" id="GO:0005886">
    <property type="term" value="C:plasma membrane"/>
    <property type="evidence" value="ECO:0007669"/>
    <property type="project" value="UniProtKB-SubCell"/>
</dbReference>
<dbReference type="PANTHER" id="PTHR43124:SF3">
    <property type="entry name" value="CHLORAMPHENICOL EFFLUX PUMP RV0191"/>
    <property type="match status" value="1"/>
</dbReference>
<dbReference type="PROSITE" id="PS50850">
    <property type="entry name" value="MFS"/>
    <property type="match status" value="1"/>
</dbReference>
<proteinExistence type="predicted"/>
<dbReference type="GO" id="GO:0022857">
    <property type="term" value="F:transmembrane transporter activity"/>
    <property type="evidence" value="ECO:0007669"/>
    <property type="project" value="InterPro"/>
</dbReference>
<dbReference type="InterPro" id="IPR005829">
    <property type="entry name" value="Sugar_transporter_CS"/>
</dbReference>
<dbReference type="STRING" id="1218507.JF74_07400"/>
<feature type="transmembrane region" description="Helical" evidence="7">
    <location>
        <begin position="213"/>
        <end position="232"/>
    </location>
</feature>
<comment type="caution">
    <text evidence="9">The sequence shown here is derived from an EMBL/GenBank/DDBJ whole genome shotgun (WGS) entry which is preliminary data.</text>
</comment>
<keyword evidence="6 7" id="KW-0472">Membrane</keyword>
<feature type="transmembrane region" description="Helical" evidence="7">
    <location>
        <begin position="278"/>
        <end position="296"/>
    </location>
</feature>
<dbReference type="Gene3D" id="1.20.1250.20">
    <property type="entry name" value="MFS general substrate transporter like domains"/>
    <property type="match status" value="1"/>
</dbReference>
<evidence type="ECO:0000256" key="5">
    <source>
        <dbReference type="ARBA" id="ARBA00022989"/>
    </source>
</evidence>
<dbReference type="SUPFAM" id="SSF103473">
    <property type="entry name" value="MFS general substrate transporter"/>
    <property type="match status" value="1"/>
</dbReference>
<keyword evidence="2" id="KW-0813">Transport</keyword>
<protein>
    <recommendedName>
        <fullName evidence="8">Major facilitator superfamily (MFS) profile domain-containing protein</fullName>
    </recommendedName>
</protein>
<feature type="transmembrane region" description="Helical" evidence="7">
    <location>
        <begin position="244"/>
        <end position="266"/>
    </location>
</feature>
<dbReference type="Pfam" id="PF07690">
    <property type="entry name" value="MFS_1"/>
    <property type="match status" value="1"/>
</dbReference>
<dbReference type="RefSeq" id="WP_046324691.1">
    <property type="nucleotide sequence ID" value="NZ_JBHTMT010000001.1"/>
</dbReference>
<feature type="transmembrane region" description="Helical" evidence="7">
    <location>
        <begin position="98"/>
        <end position="121"/>
    </location>
</feature>
<dbReference type="Proteomes" id="UP000033531">
    <property type="component" value="Unassembled WGS sequence"/>
</dbReference>
<dbReference type="EMBL" id="JXLI01000010">
    <property type="protein sequence ID" value="KJY56408.1"/>
    <property type="molecule type" value="Genomic_DNA"/>
</dbReference>
<dbReference type="InterPro" id="IPR011701">
    <property type="entry name" value="MFS"/>
</dbReference>
<feature type="transmembrane region" description="Helical" evidence="7">
    <location>
        <begin position="46"/>
        <end position="67"/>
    </location>
</feature>
<evidence type="ECO:0000256" key="1">
    <source>
        <dbReference type="ARBA" id="ARBA00004651"/>
    </source>
</evidence>
<feature type="transmembrane region" description="Helical" evidence="7">
    <location>
        <begin position="302"/>
        <end position="321"/>
    </location>
</feature>
<evidence type="ECO:0000313" key="10">
    <source>
        <dbReference type="Proteomes" id="UP000033531"/>
    </source>
</evidence>
<keyword evidence="4 7" id="KW-0812">Transmembrane</keyword>
<dbReference type="HOGENOM" id="CLU_001265_10_4_9"/>
<dbReference type="PATRIC" id="fig|1218507.3.peg.909"/>
<comment type="subcellular location">
    <subcellularLocation>
        <location evidence="1">Cell membrane</location>
        <topology evidence="1">Multi-pass membrane protein</topology>
    </subcellularLocation>
</comment>
<keyword evidence="5 7" id="KW-1133">Transmembrane helix</keyword>
<dbReference type="AlphaFoldDB" id="A0A0F4LDK8"/>
<dbReference type="PANTHER" id="PTHR43124">
    <property type="entry name" value="PURINE EFFLUX PUMP PBUE"/>
    <property type="match status" value="1"/>
</dbReference>